<reference evidence="1" key="1">
    <citation type="submission" date="2022-08" db="EMBL/GenBank/DDBJ databases">
        <authorList>
            <consortium name="DOE Joint Genome Institute"/>
            <person name="Min B."/>
            <person name="Riley R."/>
            <person name="Sierra-Patev S."/>
            <person name="Naranjo-Ortiz M."/>
            <person name="Looney B."/>
            <person name="Konkel Z."/>
            <person name="Slot J.C."/>
            <person name="Sakamoto Y."/>
            <person name="Steenwyk J.L."/>
            <person name="Rokas A."/>
            <person name="Carro J."/>
            <person name="Camarero S."/>
            <person name="Ferreira P."/>
            <person name="Molpeceres G."/>
            <person name="Ruiz-Duenas F.J."/>
            <person name="Serrano A."/>
            <person name="Henrissat B."/>
            <person name="Drula E."/>
            <person name="Hughes K.W."/>
            <person name="Mata J.L."/>
            <person name="Ishikawa N.K."/>
            <person name="Vargas-Isla R."/>
            <person name="Ushijima S."/>
            <person name="Smith C.A."/>
            <person name="Ahrendt S."/>
            <person name="Andreopoulos W."/>
            <person name="He G."/>
            <person name="Labutti K."/>
            <person name="Lipzen A."/>
            <person name="Ng V."/>
            <person name="Sandor L."/>
            <person name="Barry K."/>
            <person name="Martinez A.T."/>
            <person name="Xiao Y."/>
            <person name="Gibbons J.G."/>
            <person name="Terashima K."/>
            <person name="Hibbett D.S."/>
            <person name="Grigoriev I.V."/>
        </authorList>
    </citation>
    <scope>NUCLEOTIDE SEQUENCE</scope>
    <source>
        <strain evidence="1">Sp2 HRB7682 ss15</strain>
    </source>
</reference>
<gene>
    <name evidence="1" type="ORF">C8J55DRAFT_484693</name>
</gene>
<protein>
    <submittedName>
        <fullName evidence="1">Uncharacterized protein</fullName>
    </submittedName>
</protein>
<proteinExistence type="predicted"/>
<name>A0A9W9B0G8_9AGAR</name>
<sequence>MSPCPSRSNWSSFFGLPDPVCTTRNSTEIPDAKYFIHEHCVSKPHFAVPGASGAIVRASTEGAATGMVVGIFKGPGIELSIILPLKRLLDRVEKLDPSQKTGSS</sequence>
<reference evidence="1" key="2">
    <citation type="journal article" date="2023" name="Proc. Natl. Acad. Sci. U.S.A.">
        <title>A global phylogenomic analysis of the shiitake genus Lentinula.</title>
        <authorList>
            <person name="Sierra-Patev S."/>
            <person name="Min B."/>
            <person name="Naranjo-Ortiz M."/>
            <person name="Looney B."/>
            <person name="Konkel Z."/>
            <person name="Slot J.C."/>
            <person name="Sakamoto Y."/>
            <person name="Steenwyk J.L."/>
            <person name="Rokas A."/>
            <person name="Carro J."/>
            <person name="Camarero S."/>
            <person name="Ferreira P."/>
            <person name="Molpeceres G."/>
            <person name="Ruiz-Duenas F.J."/>
            <person name="Serrano A."/>
            <person name="Henrissat B."/>
            <person name="Drula E."/>
            <person name="Hughes K.W."/>
            <person name="Mata J.L."/>
            <person name="Ishikawa N.K."/>
            <person name="Vargas-Isla R."/>
            <person name="Ushijima S."/>
            <person name="Smith C.A."/>
            <person name="Donoghue J."/>
            <person name="Ahrendt S."/>
            <person name="Andreopoulos W."/>
            <person name="He G."/>
            <person name="LaButti K."/>
            <person name="Lipzen A."/>
            <person name="Ng V."/>
            <person name="Riley R."/>
            <person name="Sandor L."/>
            <person name="Barry K."/>
            <person name="Martinez A.T."/>
            <person name="Xiao Y."/>
            <person name="Gibbons J.G."/>
            <person name="Terashima K."/>
            <person name="Grigoriev I.V."/>
            <person name="Hibbett D."/>
        </authorList>
    </citation>
    <scope>NUCLEOTIDE SEQUENCE</scope>
    <source>
        <strain evidence="1">Sp2 HRB7682 ss15</strain>
    </source>
</reference>
<organism evidence="1 2">
    <name type="scientific">Lentinula lateritia</name>
    <dbReference type="NCBI Taxonomy" id="40482"/>
    <lineage>
        <taxon>Eukaryota</taxon>
        <taxon>Fungi</taxon>
        <taxon>Dikarya</taxon>
        <taxon>Basidiomycota</taxon>
        <taxon>Agaricomycotina</taxon>
        <taxon>Agaricomycetes</taxon>
        <taxon>Agaricomycetidae</taxon>
        <taxon>Agaricales</taxon>
        <taxon>Marasmiineae</taxon>
        <taxon>Omphalotaceae</taxon>
        <taxon>Lentinula</taxon>
    </lineage>
</organism>
<dbReference type="Proteomes" id="UP001150238">
    <property type="component" value="Unassembled WGS sequence"/>
</dbReference>
<evidence type="ECO:0000313" key="1">
    <source>
        <dbReference type="EMBL" id="KAJ4495030.1"/>
    </source>
</evidence>
<comment type="caution">
    <text evidence="1">The sequence shown here is derived from an EMBL/GenBank/DDBJ whole genome shotgun (WGS) entry which is preliminary data.</text>
</comment>
<accession>A0A9W9B0G8</accession>
<dbReference type="AlphaFoldDB" id="A0A9W9B0G8"/>
<dbReference type="EMBL" id="JANVFS010000002">
    <property type="protein sequence ID" value="KAJ4495030.1"/>
    <property type="molecule type" value="Genomic_DNA"/>
</dbReference>
<evidence type="ECO:0000313" key="2">
    <source>
        <dbReference type="Proteomes" id="UP001150238"/>
    </source>
</evidence>